<keyword evidence="3" id="KW-0227">DNA damage</keyword>
<dbReference type="Pfam" id="PF10376">
    <property type="entry name" value="Mei5"/>
    <property type="match status" value="1"/>
</dbReference>
<proteinExistence type="inferred from homology"/>
<dbReference type="Proteomes" id="UP000191144">
    <property type="component" value="Chromosome F"/>
</dbReference>
<evidence type="ECO:0000256" key="2">
    <source>
        <dbReference type="ARBA" id="ARBA00008729"/>
    </source>
</evidence>
<dbReference type="OrthoDB" id="27934at2759"/>
<name>A0A1G4JS70_9SACH</name>
<keyword evidence="7" id="KW-1185">Reference proteome</keyword>
<organism evidence="6 7">
    <name type="scientific">Lachancea meyersii CBS 8951</name>
    <dbReference type="NCBI Taxonomy" id="1266667"/>
    <lineage>
        <taxon>Eukaryota</taxon>
        <taxon>Fungi</taxon>
        <taxon>Dikarya</taxon>
        <taxon>Ascomycota</taxon>
        <taxon>Saccharomycotina</taxon>
        <taxon>Saccharomycetes</taxon>
        <taxon>Saccharomycetales</taxon>
        <taxon>Saccharomycetaceae</taxon>
        <taxon>Lachancea</taxon>
    </lineage>
</organism>
<keyword evidence="4" id="KW-0234">DNA repair</keyword>
<evidence type="ECO:0000256" key="5">
    <source>
        <dbReference type="ARBA" id="ARBA00023242"/>
    </source>
</evidence>
<gene>
    <name evidence="6" type="ORF">LAME_0F04764G</name>
</gene>
<reference evidence="7" key="1">
    <citation type="submission" date="2016-03" db="EMBL/GenBank/DDBJ databases">
        <authorList>
            <person name="Devillers Hugo."/>
        </authorList>
    </citation>
    <scope>NUCLEOTIDE SEQUENCE [LARGE SCALE GENOMIC DNA]</scope>
</reference>
<dbReference type="InterPro" id="IPR018468">
    <property type="entry name" value="SFR1/Mei5"/>
</dbReference>
<dbReference type="AlphaFoldDB" id="A0A1G4JS70"/>
<protein>
    <submittedName>
        <fullName evidence="6">LAME_0F04764g1_1</fullName>
    </submittedName>
</protein>
<dbReference type="Gene3D" id="6.10.140.1020">
    <property type="match status" value="1"/>
</dbReference>
<evidence type="ECO:0000313" key="7">
    <source>
        <dbReference type="Proteomes" id="UP000191144"/>
    </source>
</evidence>
<accession>A0A1G4JS70</accession>
<dbReference type="GO" id="GO:0005634">
    <property type="term" value="C:nucleus"/>
    <property type="evidence" value="ECO:0007669"/>
    <property type="project" value="UniProtKB-SubCell"/>
</dbReference>
<evidence type="ECO:0000256" key="3">
    <source>
        <dbReference type="ARBA" id="ARBA00022763"/>
    </source>
</evidence>
<comment type="subcellular location">
    <subcellularLocation>
        <location evidence="1">Nucleus</location>
    </subcellularLocation>
</comment>
<keyword evidence="5" id="KW-0539">Nucleus</keyword>
<comment type="similarity">
    <text evidence="2">Belongs to the SFR1/MEI5 family.</text>
</comment>
<dbReference type="EMBL" id="LT598477">
    <property type="protein sequence ID" value="SCU93719.1"/>
    <property type="molecule type" value="Genomic_DNA"/>
</dbReference>
<evidence type="ECO:0000256" key="1">
    <source>
        <dbReference type="ARBA" id="ARBA00004123"/>
    </source>
</evidence>
<sequence>MPSSINLTELQTKKFRSPSTFFKSYINISSATGHLRSKLGVEERQRLEKIRLLKKENCALESAIKILGSYEKEREVFSLIDKWRSICQAGMAYLLNSTMLKISRMGGYEELVKKEIEAEKRKLEYQFSDQIESGIDDILESDEFKMMSDLDQAELKHQLYQKKEEADKAQQVEIEKLDAKVKESSGAEFTMQNLARRLKVDYDMIFQS</sequence>
<evidence type="ECO:0000313" key="6">
    <source>
        <dbReference type="EMBL" id="SCU93719.1"/>
    </source>
</evidence>
<dbReference type="GO" id="GO:0006281">
    <property type="term" value="P:DNA repair"/>
    <property type="evidence" value="ECO:0007669"/>
    <property type="project" value="UniProtKB-KW"/>
</dbReference>
<evidence type="ECO:0000256" key="4">
    <source>
        <dbReference type="ARBA" id="ARBA00023204"/>
    </source>
</evidence>